<evidence type="ECO:0000313" key="3">
    <source>
        <dbReference type="Proteomes" id="UP001049176"/>
    </source>
</evidence>
<dbReference type="OrthoDB" id="3068285at2759"/>
<feature type="compositionally biased region" description="Basic and acidic residues" evidence="1">
    <location>
        <begin position="321"/>
        <end position="330"/>
    </location>
</feature>
<feature type="region of interest" description="Disordered" evidence="1">
    <location>
        <begin position="609"/>
        <end position="700"/>
    </location>
</feature>
<feature type="compositionally biased region" description="Low complexity" evidence="1">
    <location>
        <begin position="462"/>
        <end position="479"/>
    </location>
</feature>
<dbReference type="KEGG" id="more:E1B28_005218"/>
<dbReference type="AlphaFoldDB" id="A0A9P7V0A6"/>
<feature type="compositionally biased region" description="Low complexity" evidence="1">
    <location>
        <begin position="691"/>
        <end position="700"/>
    </location>
</feature>
<feature type="compositionally biased region" description="Low complexity" evidence="1">
    <location>
        <begin position="20"/>
        <end position="34"/>
    </location>
</feature>
<feature type="region of interest" description="Disordered" evidence="1">
    <location>
        <begin position="321"/>
        <end position="362"/>
    </location>
</feature>
<evidence type="ECO:0000313" key="2">
    <source>
        <dbReference type="EMBL" id="KAG7097907.1"/>
    </source>
</evidence>
<dbReference type="RefSeq" id="XP_043014377.1">
    <property type="nucleotide sequence ID" value="XM_043149769.1"/>
</dbReference>
<sequence>MNAASFLKRQQRTTTRRNPSISISSLTSTASTSTASSLLSSCSLLPYKSTPRKKAVPQLQIITEDSEDLFDSPRPSFSSGRSTPDRRRPKISTIRLAKRRSEEDILSNDSMLSVPRPAPRPPTPGSSSARSSRSASPASFSRSPSPLPRSATPSPDALHISFQFPHSPPRSYTSPSPFSSPSSISSGLPITPEESPASSPRFGPHLRSDSSPCSLTRLKTIKPLTIVKRNDLAFDKFFSSPISPSVSSPCFTDLEEGMTIEPISFALPTSPFVEKASCDPFVVVPSLQTPVSESEDSDTEEEFYASSISSLLTIRSSTPHKHDLLPRARPESLAPPPQPRCRVSVSLPDTPHTPASINESRKACFPSAQLDPAWSRRSFLIPSRPPPPPPISQRATSSSPGVPTLSRKSRPPSLILTKALPRSSVVPSDEGVDGSSIFSFYGISPFADSDYLATENSASSSDLSCGSLSSAGRSEASSLPTSPCSEVGEDSGVVVSDVDIDLDVHDLEVELDAFDLEFDVDLDHHQFDMEGDLKLPVSLPGSPVPFTPVEDGEPLAKVQQEDDEELERDPRPVLKSRWSSSTLSSVQLQSPRTPATSAVSKFKLYFRGNNHNNTTMTSTSPRTTKKKRGIVIVGPSASGTSATRMRRSTSASGSYSSRHSYGFSQAPKSPSRSTISSFSFDTPLSSPPLSPTTTSPSTMSPAALKRLGAEAAPPAALRRLGLGGAGFESVGRRRKVVRRTSLSSVESVGCSDEEGEMTKRRKPIPVEMFLRV</sequence>
<feature type="region of interest" description="Disordered" evidence="1">
    <location>
        <begin position="462"/>
        <end position="490"/>
    </location>
</feature>
<keyword evidence="3" id="KW-1185">Reference proteome</keyword>
<feature type="region of interest" description="Disordered" evidence="1">
    <location>
        <begin position="1"/>
        <end position="34"/>
    </location>
</feature>
<feature type="region of interest" description="Disordered" evidence="1">
    <location>
        <begin position="378"/>
        <end position="413"/>
    </location>
</feature>
<proteinExistence type="predicted"/>
<feature type="compositionally biased region" description="Low complexity" evidence="1">
    <location>
        <begin position="125"/>
        <end position="155"/>
    </location>
</feature>
<comment type="caution">
    <text evidence="2">The sequence shown here is derived from an EMBL/GenBank/DDBJ whole genome shotgun (WGS) entry which is preliminary data.</text>
</comment>
<protein>
    <submittedName>
        <fullName evidence="2">Uncharacterized protein</fullName>
    </submittedName>
</protein>
<name>A0A9P7V0A6_9AGAR</name>
<dbReference type="GeneID" id="66074294"/>
<dbReference type="EMBL" id="CM032182">
    <property type="protein sequence ID" value="KAG7097907.1"/>
    <property type="molecule type" value="Genomic_DNA"/>
</dbReference>
<evidence type="ECO:0000256" key="1">
    <source>
        <dbReference type="SAM" id="MobiDB-lite"/>
    </source>
</evidence>
<feature type="compositionally biased region" description="Low complexity" evidence="1">
    <location>
        <begin position="169"/>
        <end position="189"/>
    </location>
</feature>
<dbReference type="Proteomes" id="UP001049176">
    <property type="component" value="Chromosome 2"/>
</dbReference>
<feature type="compositionally biased region" description="Low complexity" evidence="1">
    <location>
        <begin position="636"/>
        <end position="684"/>
    </location>
</feature>
<gene>
    <name evidence="2" type="ORF">E1B28_005218</name>
</gene>
<feature type="region of interest" description="Disordered" evidence="1">
    <location>
        <begin position="46"/>
        <end position="211"/>
    </location>
</feature>
<reference evidence="2" key="1">
    <citation type="journal article" date="2021" name="Genome Biol. Evol.">
        <title>The assembled and annotated genome of the fairy-ring fungus Marasmius oreades.</title>
        <authorList>
            <person name="Hiltunen M."/>
            <person name="Ament-Velasquez S.L."/>
            <person name="Johannesson H."/>
        </authorList>
    </citation>
    <scope>NUCLEOTIDE SEQUENCE</scope>
    <source>
        <strain evidence="2">03SP1</strain>
    </source>
</reference>
<accession>A0A9P7V0A6</accession>
<organism evidence="2 3">
    <name type="scientific">Marasmius oreades</name>
    <name type="common">fairy-ring Marasmius</name>
    <dbReference type="NCBI Taxonomy" id="181124"/>
    <lineage>
        <taxon>Eukaryota</taxon>
        <taxon>Fungi</taxon>
        <taxon>Dikarya</taxon>
        <taxon>Basidiomycota</taxon>
        <taxon>Agaricomycotina</taxon>
        <taxon>Agaricomycetes</taxon>
        <taxon>Agaricomycetidae</taxon>
        <taxon>Agaricales</taxon>
        <taxon>Marasmiineae</taxon>
        <taxon>Marasmiaceae</taxon>
        <taxon>Marasmius</taxon>
    </lineage>
</organism>
<feature type="compositionally biased region" description="Low complexity" evidence="1">
    <location>
        <begin position="609"/>
        <end position="622"/>
    </location>
</feature>